<feature type="region of interest" description="Disordered" evidence="1">
    <location>
        <begin position="174"/>
        <end position="200"/>
    </location>
</feature>
<feature type="signal peptide" evidence="2">
    <location>
        <begin position="1"/>
        <end position="18"/>
    </location>
</feature>
<evidence type="ECO:0000256" key="1">
    <source>
        <dbReference type="SAM" id="MobiDB-lite"/>
    </source>
</evidence>
<protein>
    <submittedName>
        <fullName evidence="4">Uncharacterized protein LOC117573889</fullName>
    </submittedName>
</protein>
<feature type="chain" id="PRO_5028249642" evidence="2">
    <location>
        <begin position="19"/>
        <end position="200"/>
    </location>
</feature>
<dbReference type="Proteomes" id="UP000515160">
    <property type="component" value="Chromosome X"/>
</dbReference>
<organism evidence="3 4">
    <name type="scientific">Drosophila albomicans</name>
    <name type="common">Fruit fly</name>
    <dbReference type="NCBI Taxonomy" id="7291"/>
    <lineage>
        <taxon>Eukaryota</taxon>
        <taxon>Metazoa</taxon>
        <taxon>Ecdysozoa</taxon>
        <taxon>Arthropoda</taxon>
        <taxon>Hexapoda</taxon>
        <taxon>Insecta</taxon>
        <taxon>Pterygota</taxon>
        <taxon>Neoptera</taxon>
        <taxon>Endopterygota</taxon>
        <taxon>Diptera</taxon>
        <taxon>Brachycera</taxon>
        <taxon>Muscomorpha</taxon>
        <taxon>Ephydroidea</taxon>
        <taxon>Drosophilidae</taxon>
        <taxon>Drosophila</taxon>
    </lineage>
</organism>
<keyword evidence="2" id="KW-0732">Signal</keyword>
<accession>A0A6P8ZAA9</accession>
<dbReference type="GeneID" id="117573889"/>
<sequence>MKFPIFLILTGCLASIASLPLPVPDEEVARSFSSDNQTVLIDKAGNFISIEQPAGKLVETKGKTTDKNDIFVSISRNEVPSKAIHPQMHSIPDIEKQTTLTVATHKELPNINQEKQTSEIDVVKSETESNTPVTVQSESESEYTTLSPTMDIQSIIDKIHDNKLSENNPIADLERIQELTTPPTNVSSMEPKVTLDKSAA</sequence>
<dbReference type="RefSeq" id="XP_034113282.1">
    <property type="nucleotide sequence ID" value="XM_034257391.2"/>
</dbReference>
<reference evidence="4" key="1">
    <citation type="submission" date="2025-08" db="UniProtKB">
        <authorList>
            <consortium name="RefSeq"/>
        </authorList>
    </citation>
    <scope>IDENTIFICATION</scope>
    <source>
        <strain evidence="4">15112-1751.03</strain>
        <tissue evidence="4">Whole Adult</tissue>
    </source>
</reference>
<gene>
    <name evidence="4" type="primary">LOC117573889</name>
</gene>
<evidence type="ECO:0000313" key="4">
    <source>
        <dbReference type="RefSeq" id="XP_034113282.1"/>
    </source>
</evidence>
<feature type="compositionally biased region" description="Polar residues" evidence="1">
    <location>
        <begin position="178"/>
        <end position="188"/>
    </location>
</feature>
<dbReference type="AlphaFoldDB" id="A0A6P8ZAA9"/>
<keyword evidence="3" id="KW-1185">Reference proteome</keyword>
<proteinExistence type="predicted"/>
<evidence type="ECO:0000313" key="3">
    <source>
        <dbReference type="Proteomes" id="UP000515160"/>
    </source>
</evidence>
<name>A0A6P8ZAA9_DROAB</name>
<evidence type="ECO:0000256" key="2">
    <source>
        <dbReference type="SAM" id="SignalP"/>
    </source>
</evidence>